<reference evidence="1" key="1">
    <citation type="submission" date="2021-06" db="EMBL/GenBank/DDBJ databases">
        <authorList>
            <person name="Kallberg Y."/>
            <person name="Tangrot J."/>
            <person name="Rosling A."/>
        </authorList>
    </citation>
    <scope>NUCLEOTIDE SEQUENCE</scope>
    <source>
        <strain evidence="1">MA453B</strain>
    </source>
</reference>
<proteinExistence type="predicted"/>
<name>A0A9N9H428_9GLOM</name>
<feature type="non-terminal residue" evidence="1">
    <location>
        <position position="1"/>
    </location>
</feature>
<dbReference type="EMBL" id="CAJVPY010006131">
    <property type="protein sequence ID" value="CAG8656820.1"/>
    <property type="molecule type" value="Genomic_DNA"/>
</dbReference>
<protein>
    <submittedName>
        <fullName evidence="1">10592_t:CDS:1</fullName>
    </submittedName>
</protein>
<dbReference type="AlphaFoldDB" id="A0A9N9H428"/>
<dbReference type="Proteomes" id="UP000789405">
    <property type="component" value="Unassembled WGS sequence"/>
</dbReference>
<organism evidence="1 2">
    <name type="scientific">Dentiscutata erythropus</name>
    <dbReference type="NCBI Taxonomy" id="1348616"/>
    <lineage>
        <taxon>Eukaryota</taxon>
        <taxon>Fungi</taxon>
        <taxon>Fungi incertae sedis</taxon>
        <taxon>Mucoromycota</taxon>
        <taxon>Glomeromycotina</taxon>
        <taxon>Glomeromycetes</taxon>
        <taxon>Diversisporales</taxon>
        <taxon>Gigasporaceae</taxon>
        <taxon>Dentiscutata</taxon>
    </lineage>
</organism>
<comment type="caution">
    <text evidence="1">The sequence shown here is derived from an EMBL/GenBank/DDBJ whole genome shotgun (WGS) entry which is preliminary data.</text>
</comment>
<sequence length="113" mass="12643">DVVRFLAKAQDGKIRLTWANADERLDISEPKGCCEACVGNKDCIGWVFTEVCLHGVDRDLLPDICDYHTLNDTPLQNAPWEDSGVIRCSDGCGFLIQIIIMINQSIKLYRNGD</sequence>
<evidence type="ECO:0000313" key="1">
    <source>
        <dbReference type="EMBL" id="CAG8656820.1"/>
    </source>
</evidence>
<dbReference type="OrthoDB" id="2328927at2759"/>
<accession>A0A9N9H428</accession>
<evidence type="ECO:0000313" key="2">
    <source>
        <dbReference type="Proteomes" id="UP000789405"/>
    </source>
</evidence>
<gene>
    <name evidence="1" type="ORF">DERYTH_LOCUS10491</name>
</gene>
<keyword evidence="2" id="KW-1185">Reference proteome</keyword>